<evidence type="ECO:0000313" key="3">
    <source>
        <dbReference type="EMBL" id="MBX7481963.1"/>
    </source>
</evidence>
<gene>
    <name evidence="3" type="ORF">K3174_05430</name>
</gene>
<name>A0ABS7J8I8_9SPHN</name>
<dbReference type="Gene3D" id="3.40.30.10">
    <property type="entry name" value="Glutaredoxin"/>
    <property type="match status" value="1"/>
</dbReference>
<evidence type="ECO:0000259" key="2">
    <source>
        <dbReference type="PROSITE" id="PS50405"/>
    </source>
</evidence>
<dbReference type="SUPFAM" id="SSF52833">
    <property type="entry name" value="Thioredoxin-like"/>
    <property type="match status" value="1"/>
</dbReference>
<dbReference type="InterPro" id="IPR050983">
    <property type="entry name" value="GST_Omega/HSP26"/>
</dbReference>
<dbReference type="InterPro" id="IPR010987">
    <property type="entry name" value="Glutathione-S-Trfase_C-like"/>
</dbReference>
<protein>
    <submittedName>
        <fullName evidence="3">Glutathione S-transferase family protein</fullName>
    </submittedName>
</protein>
<dbReference type="SUPFAM" id="SSF47616">
    <property type="entry name" value="GST C-terminal domain-like"/>
    <property type="match status" value="1"/>
</dbReference>
<dbReference type="InterPro" id="IPR040079">
    <property type="entry name" value="Glutathione_S-Trfase"/>
</dbReference>
<evidence type="ECO:0000259" key="1">
    <source>
        <dbReference type="PROSITE" id="PS50404"/>
    </source>
</evidence>
<dbReference type="Pfam" id="PF13409">
    <property type="entry name" value="GST_N_2"/>
    <property type="match status" value="1"/>
</dbReference>
<sequence length="227" mass="24438">MKLYEFDWALFPRRVGIYLAEKGIDGIERVALDALDPGAGSRIAGLSLQGTVPALEIEDGTVIGSSIAVLEYLEERFPSPDMIGATPQARARTREFVSVIDEAANQLGIWCHKGSPMFANQEEQSPKAATFAADAYHGRLHLLDRMMAAAGGPFVAGSQITIADCIAMATLQFADEFYGVPVPQNCRTLAAWRSHFAARPSAASPAYPQQLLEIAYGLPTHCPPTSS</sequence>
<dbReference type="Pfam" id="PF14497">
    <property type="entry name" value="GST_C_3"/>
    <property type="match status" value="1"/>
</dbReference>
<dbReference type="InterPro" id="IPR004046">
    <property type="entry name" value="GST_C"/>
</dbReference>
<proteinExistence type="predicted"/>
<dbReference type="PANTHER" id="PTHR43968">
    <property type="match status" value="1"/>
</dbReference>
<dbReference type="Gene3D" id="1.20.1050.10">
    <property type="match status" value="1"/>
</dbReference>
<feature type="domain" description="GST C-terminal" evidence="2">
    <location>
        <begin position="86"/>
        <end position="218"/>
    </location>
</feature>
<dbReference type="PROSITE" id="PS50404">
    <property type="entry name" value="GST_NTER"/>
    <property type="match status" value="1"/>
</dbReference>
<dbReference type="Proteomes" id="UP000755104">
    <property type="component" value="Unassembled WGS sequence"/>
</dbReference>
<dbReference type="InterPro" id="IPR036282">
    <property type="entry name" value="Glutathione-S-Trfase_C_sf"/>
</dbReference>
<dbReference type="RefSeq" id="WP_221556440.1">
    <property type="nucleotide sequence ID" value="NZ_JAIGNO010000002.1"/>
</dbReference>
<keyword evidence="4" id="KW-1185">Reference proteome</keyword>
<reference evidence="3 4" key="1">
    <citation type="submission" date="2021-08" db="EMBL/GenBank/DDBJ databases">
        <title>Comparative Genomics Analysis of the Genus Qipengyuania Reveals Extensive Genetic Diversity and Metabolic Versatility, Including the Description of Fifteen Novel Species.</title>
        <authorList>
            <person name="Liu Y."/>
        </authorList>
    </citation>
    <scope>NUCLEOTIDE SEQUENCE [LARGE SCALE GENOMIC DNA]</scope>
    <source>
        <strain evidence="3 4">6D47A</strain>
    </source>
</reference>
<dbReference type="SFLD" id="SFLDS00019">
    <property type="entry name" value="Glutathione_Transferase_(cytos"/>
    <property type="match status" value="1"/>
</dbReference>
<dbReference type="PANTHER" id="PTHR43968:SF6">
    <property type="entry name" value="GLUTATHIONE S-TRANSFERASE OMEGA"/>
    <property type="match status" value="1"/>
</dbReference>
<accession>A0ABS7J8I8</accession>
<dbReference type="EMBL" id="JAIGNO010000002">
    <property type="protein sequence ID" value="MBX7481963.1"/>
    <property type="molecule type" value="Genomic_DNA"/>
</dbReference>
<dbReference type="InterPro" id="IPR036249">
    <property type="entry name" value="Thioredoxin-like_sf"/>
</dbReference>
<evidence type="ECO:0000313" key="4">
    <source>
        <dbReference type="Proteomes" id="UP000755104"/>
    </source>
</evidence>
<dbReference type="InterPro" id="IPR004045">
    <property type="entry name" value="Glutathione_S-Trfase_N"/>
</dbReference>
<organism evidence="3 4">
    <name type="scientific">Qipengyuania qiaonensis</name>
    <dbReference type="NCBI Taxonomy" id="2867240"/>
    <lineage>
        <taxon>Bacteria</taxon>
        <taxon>Pseudomonadati</taxon>
        <taxon>Pseudomonadota</taxon>
        <taxon>Alphaproteobacteria</taxon>
        <taxon>Sphingomonadales</taxon>
        <taxon>Erythrobacteraceae</taxon>
        <taxon>Qipengyuania</taxon>
    </lineage>
</organism>
<dbReference type="PROSITE" id="PS50405">
    <property type="entry name" value="GST_CTER"/>
    <property type="match status" value="1"/>
</dbReference>
<comment type="caution">
    <text evidence="3">The sequence shown here is derived from an EMBL/GenBank/DDBJ whole genome shotgun (WGS) entry which is preliminary data.</text>
</comment>
<feature type="domain" description="GST N-terminal" evidence="1">
    <location>
        <begin position="1"/>
        <end position="81"/>
    </location>
</feature>